<feature type="domain" description="Yippee" evidence="11">
    <location>
        <begin position="751"/>
        <end position="865"/>
    </location>
</feature>
<dbReference type="AlphaFoldDB" id="A0AAE1QU71"/>
<keyword evidence="13" id="KW-1185">Reference proteome</keyword>
<accession>A0AAE1QU71</accession>
<keyword evidence="2" id="KW-0723">Serine/threonine-protein kinase</keyword>
<evidence type="ECO:0000256" key="6">
    <source>
        <dbReference type="ARBA" id="ARBA00022840"/>
    </source>
</evidence>
<keyword evidence="3" id="KW-0808">Transferase</keyword>
<evidence type="ECO:0000256" key="3">
    <source>
        <dbReference type="ARBA" id="ARBA00022679"/>
    </source>
</evidence>
<dbReference type="PANTHER" id="PTHR13902">
    <property type="entry name" value="SERINE/THREONINE-PROTEIN KINASE WNK WITH NO LYSINE -RELATED"/>
    <property type="match status" value="1"/>
</dbReference>
<dbReference type="InterPro" id="IPR011009">
    <property type="entry name" value="Kinase-like_dom_sf"/>
</dbReference>
<dbReference type="Gene3D" id="3.10.20.90">
    <property type="entry name" value="Phosphatidylinositol 3-kinase Catalytic Subunit, Chain A, domain 1"/>
    <property type="match status" value="1"/>
</dbReference>
<name>A0AAE1QU71_9SOLA</name>
<keyword evidence="9" id="KW-0812">Transmembrane</keyword>
<keyword evidence="6" id="KW-0067">ATP-binding</keyword>
<comment type="caution">
    <text evidence="12">The sequence shown here is derived from an EMBL/GenBank/DDBJ whole genome shotgun (WGS) entry which is preliminary data.</text>
</comment>
<dbReference type="PROSITE" id="PS51792">
    <property type="entry name" value="YIPPEE"/>
    <property type="match status" value="1"/>
</dbReference>
<dbReference type="PROSITE" id="PS00108">
    <property type="entry name" value="PROTEIN_KINASE_ST"/>
    <property type="match status" value="1"/>
</dbReference>
<dbReference type="SUPFAM" id="SSF56112">
    <property type="entry name" value="Protein kinase-like (PK-like)"/>
    <property type="match status" value="1"/>
</dbReference>
<keyword evidence="9" id="KW-1133">Transmembrane helix</keyword>
<feature type="transmembrane region" description="Helical" evidence="9">
    <location>
        <begin position="46"/>
        <end position="71"/>
    </location>
</feature>
<evidence type="ECO:0000256" key="7">
    <source>
        <dbReference type="ARBA" id="ARBA00047899"/>
    </source>
</evidence>
<evidence type="ECO:0000259" key="11">
    <source>
        <dbReference type="PROSITE" id="PS51792"/>
    </source>
</evidence>
<dbReference type="EC" id="2.7.11.1" evidence="1"/>
<dbReference type="InterPro" id="IPR000719">
    <property type="entry name" value="Prot_kinase_dom"/>
</dbReference>
<dbReference type="FunFam" id="3.30.200.20:FF:000075">
    <property type="entry name" value="Probable serine/threonine-protein kinase WNK1"/>
    <property type="match status" value="1"/>
</dbReference>
<proteinExistence type="predicted"/>
<keyword evidence="4" id="KW-0547">Nucleotide-binding</keyword>
<sequence>MPITSKIVPHAIGILLLRGIYRHAKLSSFSRQYLINTLFSCNFWQLVLLEVVFVLVFPFTFSSFVIFVWLITGMSFGDGSGSSYHSGNYGFGVGSPLKHSSSNKGFFGSCANERPVHQVDYVEKDPKGRYVRFGEVLGKGAFKTVYKAFDLLDGIEVAWSRVKVEDVLQSPDNLGKLYAEIHLLRQLKHDNIMKFCDSWIDDKKRTVNMITELFTSGNLRQYRKKYRSVNMKAIKNWARQILQGLEYLHGQNPPIIHRDLKCDNIFVNGNHGEIKIGDLGLATIMEQPTVKSVIGTPEFMAPELYEEEYNELVDIYSFGMCMLELVTFEYPYNECKNPAQIFKKVSSGVKPASLGKVIDPQIKGFIEKCLVPASQRLPAKDLLKDPFLQFENLNEPIHGLLQSPYQSPRSLSSLRSAPHSMDVDSEYNQSIYTDSHCGSPCAPTLEFQRFHQNNEFKLTGKKNDEHSVSLTLRIKSPSGRARNIHFNFYLYTDTALLVAAEMVEQLQLDDHDVDFIADFIDYSIMKMLPSWKPSDYHSSGGRSQREEALENFLTSSPVPTTSNARQDHIPVLNMNNQISSTHQADEEKLYANSNGTSCHVTFASPSHLANVIYEESHGSVASEVMGKNSSLKSSFGFGDYFTDVFSKGSSGNLSEMDFMGLFHDECKSSQGNGGDYVECILSNEFGKNLEVTLTDTNGASKCMSLSSSCSFLSLVEKDEDTELNLELDTIETQYQQCFQELSRMKLEALEACRKRWTTKKKLADHNDIIDKDFLVKYNIVFLSFFFWAYMKKGGGRAFLFSHASNVVEEPPYYKEMITGTHVVSDIFCAECGKNFGSKYKKAFHDGNEYKEGKIVIVKYNIIKVVDPPFND</sequence>
<comment type="catalytic activity">
    <reaction evidence="7">
        <text>L-threonyl-[protein] + ATP = O-phospho-L-threonyl-[protein] + ADP + H(+)</text>
        <dbReference type="Rhea" id="RHEA:46608"/>
        <dbReference type="Rhea" id="RHEA-COMP:11060"/>
        <dbReference type="Rhea" id="RHEA-COMP:11605"/>
        <dbReference type="ChEBI" id="CHEBI:15378"/>
        <dbReference type="ChEBI" id="CHEBI:30013"/>
        <dbReference type="ChEBI" id="CHEBI:30616"/>
        <dbReference type="ChEBI" id="CHEBI:61977"/>
        <dbReference type="ChEBI" id="CHEBI:456216"/>
        <dbReference type="EC" id="2.7.11.1"/>
    </reaction>
</comment>
<gene>
    <name evidence="12" type="ORF">RND71_040883</name>
</gene>
<organism evidence="12 13">
    <name type="scientific">Anisodus tanguticus</name>
    <dbReference type="NCBI Taxonomy" id="243964"/>
    <lineage>
        <taxon>Eukaryota</taxon>
        <taxon>Viridiplantae</taxon>
        <taxon>Streptophyta</taxon>
        <taxon>Embryophyta</taxon>
        <taxon>Tracheophyta</taxon>
        <taxon>Spermatophyta</taxon>
        <taxon>Magnoliopsida</taxon>
        <taxon>eudicotyledons</taxon>
        <taxon>Gunneridae</taxon>
        <taxon>Pentapetalae</taxon>
        <taxon>asterids</taxon>
        <taxon>lamiids</taxon>
        <taxon>Solanales</taxon>
        <taxon>Solanaceae</taxon>
        <taxon>Solanoideae</taxon>
        <taxon>Hyoscyameae</taxon>
        <taxon>Anisodus</taxon>
    </lineage>
</organism>
<evidence type="ECO:0000256" key="9">
    <source>
        <dbReference type="SAM" id="Phobius"/>
    </source>
</evidence>
<evidence type="ECO:0000313" key="12">
    <source>
        <dbReference type="EMBL" id="KAK4339421.1"/>
    </source>
</evidence>
<dbReference type="EMBL" id="JAVYJV010000023">
    <property type="protein sequence ID" value="KAK4339421.1"/>
    <property type="molecule type" value="Genomic_DNA"/>
</dbReference>
<dbReference type="CDD" id="cd13983">
    <property type="entry name" value="STKc_WNK"/>
    <property type="match status" value="1"/>
</dbReference>
<keyword evidence="9" id="KW-0472">Membrane</keyword>
<evidence type="ECO:0000256" key="4">
    <source>
        <dbReference type="ARBA" id="ARBA00022741"/>
    </source>
</evidence>
<dbReference type="Pfam" id="PF00069">
    <property type="entry name" value="Pkinase"/>
    <property type="match status" value="1"/>
</dbReference>
<feature type="domain" description="Protein kinase" evidence="10">
    <location>
        <begin position="131"/>
        <end position="388"/>
    </location>
</feature>
<dbReference type="Gene3D" id="1.10.510.10">
    <property type="entry name" value="Transferase(Phosphotransferase) domain 1"/>
    <property type="match status" value="1"/>
</dbReference>
<evidence type="ECO:0000256" key="5">
    <source>
        <dbReference type="ARBA" id="ARBA00022777"/>
    </source>
</evidence>
<dbReference type="GO" id="GO:0005524">
    <property type="term" value="F:ATP binding"/>
    <property type="evidence" value="ECO:0007669"/>
    <property type="project" value="UniProtKB-KW"/>
</dbReference>
<dbReference type="PROSITE" id="PS50011">
    <property type="entry name" value="PROTEIN_KINASE_DOM"/>
    <property type="match status" value="1"/>
</dbReference>
<protein>
    <recommendedName>
        <fullName evidence="1">non-specific serine/threonine protein kinase</fullName>
        <ecNumber evidence="1">2.7.11.1</ecNumber>
    </recommendedName>
</protein>
<dbReference type="GO" id="GO:0004674">
    <property type="term" value="F:protein serine/threonine kinase activity"/>
    <property type="evidence" value="ECO:0007669"/>
    <property type="project" value="UniProtKB-KW"/>
</dbReference>
<reference evidence="12" key="1">
    <citation type="submission" date="2023-12" db="EMBL/GenBank/DDBJ databases">
        <title>Genome assembly of Anisodus tanguticus.</title>
        <authorList>
            <person name="Wang Y.-J."/>
        </authorList>
    </citation>
    <scope>NUCLEOTIDE SEQUENCE</scope>
    <source>
        <strain evidence="12">KB-2021</strain>
        <tissue evidence="12">Leaf</tissue>
    </source>
</reference>
<evidence type="ECO:0000313" key="13">
    <source>
        <dbReference type="Proteomes" id="UP001291623"/>
    </source>
</evidence>
<dbReference type="SMART" id="SM00220">
    <property type="entry name" value="S_TKc"/>
    <property type="match status" value="1"/>
</dbReference>
<evidence type="ECO:0000256" key="1">
    <source>
        <dbReference type="ARBA" id="ARBA00012513"/>
    </source>
</evidence>
<evidence type="ECO:0000256" key="8">
    <source>
        <dbReference type="ARBA" id="ARBA00048679"/>
    </source>
</evidence>
<evidence type="ECO:0000259" key="10">
    <source>
        <dbReference type="PROSITE" id="PS50011"/>
    </source>
</evidence>
<dbReference type="InterPro" id="IPR008271">
    <property type="entry name" value="Ser/Thr_kinase_AS"/>
</dbReference>
<dbReference type="Proteomes" id="UP001291623">
    <property type="component" value="Unassembled WGS sequence"/>
</dbReference>
<dbReference type="FunFam" id="1.10.510.10:FF:000046">
    <property type="entry name" value="probable serine/threonine-protein kinase WNK9"/>
    <property type="match status" value="1"/>
</dbReference>
<dbReference type="Gene3D" id="3.30.200.20">
    <property type="entry name" value="Phosphorylase Kinase, domain 1"/>
    <property type="match status" value="1"/>
</dbReference>
<evidence type="ECO:0000256" key="2">
    <source>
        <dbReference type="ARBA" id="ARBA00022527"/>
    </source>
</evidence>
<keyword evidence="5" id="KW-0418">Kinase</keyword>
<dbReference type="InterPro" id="IPR050588">
    <property type="entry name" value="WNK_Ser-Thr_kinase"/>
</dbReference>
<comment type="catalytic activity">
    <reaction evidence="8">
        <text>L-seryl-[protein] + ATP = O-phospho-L-seryl-[protein] + ADP + H(+)</text>
        <dbReference type="Rhea" id="RHEA:17989"/>
        <dbReference type="Rhea" id="RHEA-COMP:9863"/>
        <dbReference type="Rhea" id="RHEA-COMP:11604"/>
        <dbReference type="ChEBI" id="CHEBI:15378"/>
        <dbReference type="ChEBI" id="CHEBI:29999"/>
        <dbReference type="ChEBI" id="CHEBI:30616"/>
        <dbReference type="ChEBI" id="CHEBI:83421"/>
        <dbReference type="ChEBI" id="CHEBI:456216"/>
        <dbReference type="EC" id="2.7.11.1"/>
    </reaction>
</comment>
<dbReference type="InterPro" id="IPR034751">
    <property type="entry name" value="Yippee"/>
</dbReference>